<comment type="caution">
    <text evidence="8">The sequence shown here is derived from an EMBL/GenBank/DDBJ whole genome shotgun (WGS) entry which is preliminary data.</text>
</comment>
<dbReference type="InterPro" id="IPR013249">
    <property type="entry name" value="RNA_pol_sigma70_r4_t2"/>
</dbReference>
<dbReference type="AlphaFoldDB" id="A0A8X8LDY1"/>
<dbReference type="Gene3D" id="1.10.10.10">
    <property type="entry name" value="Winged helix-like DNA-binding domain superfamily/Winged helix DNA-binding domain"/>
    <property type="match status" value="1"/>
</dbReference>
<keyword evidence="4" id="KW-0238">DNA-binding</keyword>
<evidence type="ECO:0000313" key="9">
    <source>
        <dbReference type="Proteomes" id="UP000198711"/>
    </source>
</evidence>
<feature type="domain" description="RNA polymerase sigma-70 region 2" evidence="6">
    <location>
        <begin position="31"/>
        <end position="95"/>
    </location>
</feature>
<sequence>MSQDKYTHISDQELLERFYTDYNNQWLGILLQRYTFLLLGVCMKYLKNEEAAKDAVQQIFLKAITELAKYKVVYIKSWLYMVARNHCLMQLRDRNIFIPVEEKNELAAEWSDKEEMLAKEQSLSLLESTLNELNEAQKTCLILFYLQKKSYQEIVDATGYNLLQVKSHIQNGKRNLKILVEKKMNPHS</sequence>
<dbReference type="GO" id="GO:0003677">
    <property type="term" value="F:DNA binding"/>
    <property type="evidence" value="ECO:0007669"/>
    <property type="project" value="UniProtKB-KW"/>
</dbReference>
<accession>A0A8X8LDY1</accession>
<keyword evidence="9" id="KW-1185">Reference proteome</keyword>
<evidence type="ECO:0000256" key="3">
    <source>
        <dbReference type="ARBA" id="ARBA00023082"/>
    </source>
</evidence>
<evidence type="ECO:0000259" key="6">
    <source>
        <dbReference type="Pfam" id="PF04542"/>
    </source>
</evidence>
<dbReference type="EMBL" id="FNNO01000008">
    <property type="protein sequence ID" value="SDX03960.1"/>
    <property type="molecule type" value="Genomic_DNA"/>
</dbReference>
<dbReference type="InterPro" id="IPR013325">
    <property type="entry name" value="RNA_pol_sigma_r2"/>
</dbReference>
<dbReference type="PANTHER" id="PTHR43133">
    <property type="entry name" value="RNA POLYMERASE ECF-TYPE SIGMA FACTO"/>
    <property type="match status" value="1"/>
</dbReference>
<evidence type="ECO:0000313" key="8">
    <source>
        <dbReference type="EMBL" id="SDX03960.1"/>
    </source>
</evidence>
<keyword evidence="2" id="KW-0805">Transcription regulation</keyword>
<dbReference type="InterPro" id="IPR007627">
    <property type="entry name" value="RNA_pol_sigma70_r2"/>
</dbReference>
<evidence type="ECO:0000256" key="2">
    <source>
        <dbReference type="ARBA" id="ARBA00023015"/>
    </source>
</evidence>
<dbReference type="InterPro" id="IPR039425">
    <property type="entry name" value="RNA_pol_sigma-70-like"/>
</dbReference>
<dbReference type="InterPro" id="IPR036388">
    <property type="entry name" value="WH-like_DNA-bd_sf"/>
</dbReference>
<dbReference type="Gene3D" id="1.10.1740.10">
    <property type="match status" value="1"/>
</dbReference>
<dbReference type="SUPFAM" id="SSF88659">
    <property type="entry name" value="Sigma3 and sigma4 domains of RNA polymerase sigma factors"/>
    <property type="match status" value="1"/>
</dbReference>
<dbReference type="GO" id="GO:0016987">
    <property type="term" value="F:sigma factor activity"/>
    <property type="evidence" value="ECO:0007669"/>
    <property type="project" value="UniProtKB-KW"/>
</dbReference>
<name>A0A8X8LDY1_9BACT</name>
<dbReference type="NCBIfam" id="TIGR02937">
    <property type="entry name" value="sigma70-ECF"/>
    <property type="match status" value="1"/>
</dbReference>
<dbReference type="RefSeq" id="WP_092723939.1">
    <property type="nucleotide sequence ID" value="NZ_FNNO01000008.1"/>
</dbReference>
<reference evidence="8 9" key="1">
    <citation type="submission" date="2016-10" db="EMBL/GenBank/DDBJ databases">
        <authorList>
            <person name="Varghese N."/>
            <person name="Submissions S."/>
        </authorList>
    </citation>
    <scope>NUCLEOTIDE SEQUENCE [LARGE SCALE GENOMIC DNA]</scope>
    <source>
        <strain evidence="8 9">DSM 25353</strain>
    </source>
</reference>
<keyword evidence="3" id="KW-0731">Sigma factor</keyword>
<evidence type="ECO:0000256" key="5">
    <source>
        <dbReference type="ARBA" id="ARBA00023163"/>
    </source>
</evidence>
<evidence type="ECO:0000256" key="4">
    <source>
        <dbReference type="ARBA" id="ARBA00023125"/>
    </source>
</evidence>
<dbReference type="GO" id="GO:0006352">
    <property type="term" value="P:DNA-templated transcription initiation"/>
    <property type="evidence" value="ECO:0007669"/>
    <property type="project" value="InterPro"/>
</dbReference>
<dbReference type="SUPFAM" id="SSF88946">
    <property type="entry name" value="Sigma2 domain of RNA polymerase sigma factors"/>
    <property type="match status" value="1"/>
</dbReference>
<gene>
    <name evidence="8" type="ORF">SAMN05444410_108111</name>
</gene>
<dbReference type="Proteomes" id="UP000198711">
    <property type="component" value="Unassembled WGS sequence"/>
</dbReference>
<dbReference type="Pfam" id="PF08281">
    <property type="entry name" value="Sigma70_r4_2"/>
    <property type="match status" value="1"/>
</dbReference>
<dbReference type="Pfam" id="PF04542">
    <property type="entry name" value="Sigma70_r2"/>
    <property type="match status" value="1"/>
</dbReference>
<protein>
    <submittedName>
        <fullName evidence="8">RNA polymerase sigma-70 factor, ECF subfamily</fullName>
    </submittedName>
</protein>
<evidence type="ECO:0000256" key="1">
    <source>
        <dbReference type="ARBA" id="ARBA00010641"/>
    </source>
</evidence>
<comment type="similarity">
    <text evidence="1">Belongs to the sigma-70 factor family. ECF subfamily.</text>
</comment>
<proteinExistence type="inferred from homology"/>
<keyword evidence="5" id="KW-0804">Transcription</keyword>
<dbReference type="InterPro" id="IPR014284">
    <property type="entry name" value="RNA_pol_sigma-70_dom"/>
</dbReference>
<dbReference type="PANTHER" id="PTHR43133:SF8">
    <property type="entry name" value="RNA POLYMERASE SIGMA FACTOR HI_1459-RELATED"/>
    <property type="match status" value="1"/>
</dbReference>
<organism evidence="8 9">
    <name type="scientific">Hydrobacter penzbergensis</name>
    <dbReference type="NCBI Taxonomy" id="1235997"/>
    <lineage>
        <taxon>Bacteria</taxon>
        <taxon>Pseudomonadati</taxon>
        <taxon>Bacteroidota</taxon>
        <taxon>Chitinophagia</taxon>
        <taxon>Chitinophagales</taxon>
        <taxon>Chitinophagaceae</taxon>
        <taxon>Hydrobacter</taxon>
    </lineage>
</organism>
<evidence type="ECO:0000259" key="7">
    <source>
        <dbReference type="Pfam" id="PF08281"/>
    </source>
</evidence>
<dbReference type="InterPro" id="IPR013324">
    <property type="entry name" value="RNA_pol_sigma_r3/r4-like"/>
</dbReference>
<feature type="domain" description="RNA polymerase sigma factor 70 region 4 type 2" evidence="7">
    <location>
        <begin position="125"/>
        <end position="176"/>
    </location>
</feature>